<dbReference type="EMBL" id="JACHGW010000004">
    <property type="protein sequence ID" value="MBB6052577.1"/>
    <property type="molecule type" value="Genomic_DNA"/>
</dbReference>
<name>A0A7W9W9G0_ARMRO</name>
<proteinExistence type="predicted"/>
<keyword evidence="2" id="KW-1185">Reference proteome</keyword>
<comment type="caution">
    <text evidence="1">The sequence shown here is derived from an EMBL/GenBank/DDBJ whole genome shotgun (WGS) entry which is preliminary data.</text>
</comment>
<dbReference type="AlphaFoldDB" id="A0A7W9W9G0"/>
<sequence length="109" mass="12138">MIFVLTIAACRKDELGVYLFPGLAMEELDFRPELKRLKPGELLELRYPNGWTMTAELLAFGIPAQRLSDGTALVSLTDSVHLTISYPFDPEGLPAGTELWWQREAGEAA</sequence>
<protein>
    <submittedName>
        <fullName evidence="1">Uncharacterized protein</fullName>
    </submittedName>
</protein>
<accession>A0A7W9W9G0</accession>
<evidence type="ECO:0000313" key="2">
    <source>
        <dbReference type="Proteomes" id="UP000520814"/>
    </source>
</evidence>
<dbReference type="RefSeq" id="WP_184201863.1">
    <property type="nucleotide sequence ID" value="NZ_JACHGW010000004.1"/>
</dbReference>
<evidence type="ECO:0000313" key="1">
    <source>
        <dbReference type="EMBL" id="MBB6052577.1"/>
    </source>
</evidence>
<organism evidence="1 2">
    <name type="scientific">Armatimonas rosea</name>
    <dbReference type="NCBI Taxonomy" id="685828"/>
    <lineage>
        <taxon>Bacteria</taxon>
        <taxon>Bacillati</taxon>
        <taxon>Armatimonadota</taxon>
        <taxon>Armatimonadia</taxon>
        <taxon>Armatimonadales</taxon>
        <taxon>Armatimonadaceae</taxon>
        <taxon>Armatimonas</taxon>
    </lineage>
</organism>
<dbReference type="Proteomes" id="UP000520814">
    <property type="component" value="Unassembled WGS sequence"/>
</dbReference>
<gene>
    <name evidence="1" type="ORF">HNQ39_004398</name>
</gene>
<reference evidence="1 2" key="1">
    <citation type="submission" date="2020-08" db="EMBL/GenBank/DDBJ databases">
        <title>Genomic Encyclopedia of Type Strains, Phase IV (KMG-IV): sequencing the most valuable type-strain genomes for metagenomic binning, comparative biology and taxonomic classification.</title>
        <authorList>
            <person name="Goeker M."/>
        </authorList>
    </citation>
    <scope>NUCLEOTIDE SEQUENCE [LARGE SCALE GENOMIC DNA]</scope>
    <source>
        <strain evidence="1 2">DSM 23562</strain>
    </source>
</reference>